<feature type="region of interest" description="Disordered" evidence="4">
    <location>
        <begin position="924"/>
        <end position="1464"/>
    </location>
</feature>
<name>A0A2H3EZE7_ARMGA</name>
<feature type="region of interest" description="Disordered" evidence="4">
    <location>
        <begin position="547"/>
        <end position="707"/>
    </location>
</feature>
<feature type="compositionally biased region" description="Low complexity" evidence="4">
    <location>
        <begin position="1213"/>
        <end position="1224"/>
    </location>
</feature>
<reference evidence="7" key="1">
    <citation type="journal article" date="2017" name="Nat. Ecol. Evol.">
        <title>Genome expansion and lineage-specific genetic innovations in the forest pathogenic fungi Armillaria.</title>
        <authorList>
            <person name="Sipos G."/>
            <person name="Prasanna A.N."/>
            <person name="Walter M.C."/>
            <person name="O'Connor E."/>
            <person name="Balint B."/>
            <person name="Krizsan K."/>
            <person name="Kiss B."/>
            <person name="Hess J."/>
            <person name="Varga T."/>
            <person name="Slot J."/>
            <person name="Riley R."/>
            <person name="Boka B."/>
            <person name="Rigling D."/>
            <person name="Barry K."/>
            <person name="Lee J."/>
            <person name="Mihaltcheva S."/>
            <person name="LaButti K."/>
            <person name="Lipzen A."/>
            <person name="Waldron R."/>
            <person name="Moloney N.M."/>
            <person name="Sperisen C."/>
            <person name="Kredics L."/>
            <person name="Vagvoelgyi C."/>
            <person name="Patrignani A."/>
            <person name="Fitzpatrick D."/>
            <person name="Nagy I."/>
            <person name="Doyle S."/>
            <person name="Anderson J.B."/>
            <person name="Grigoriev I.V."/>
            <person name="Gueldener U."/>
            <person name="Muensterkoetter M."/>
            <person name="Nagy L.G."/>
        </authorList>
    </citation>
    <scope>NUCLEOTIDE SEQUENCE [LARGE SCALE GENOMIC DNA]</scope>
    <source>
        <strain evidence="7">Ar21-2</strain>
    </source>
</reference>
<comment type="subcellular location">
    <subcellularLocation>
        <location evidence="1">Nucleus</location>
    </subcellularLocation>
</comment>
<keyword evidence="2" id="KW-0813">Transport</keyword>
<feature type="compositionally biased region" description="Polar residues" evidence="4">
    <location>
        <begin position="1110"/>
        <end position="1123"/>
    </location>
</feature>
<dbReference type="InterPro" id="IPR039462">
    <property type="entry name" value="Nup159/Nup146_N"/>
</dbReference>
<feature type="compositionally biased region" description="Low complexity" evidence="4">
    <location>
        <begin position="796"/>
        <end position="840"/>
    </location>
</feature>
<evidence type="ECO:0000313" key="6">
    <source>
        <dbReference type="EMBL" id="PBL03787.1"/>
    </source>
</evidence>
<keyword evidence="7" id="KW-1185">Reference proteome</keyword>
<feature type="compositionally biased region" description="Polar residues" evidence="4">
    <location>
        <begin position="1132"/>
        <end position="1143"/>
    </location>
</feature>
<feature type="compositionally biased region" description="Low complexity" evidence="4">
    <location>
        <begin position="598"/>
        <end position="615"/>
    </location>
</feature>
<dbReference type="InParanoid" id="A0A2H3EZE7"/>
<feature type="compositionally biased region" description="Low complexity" evidence="4">
    <location>
        <begin position="1432"/>
        <end position="1446"/>
    </location>
</feature>
<evidence type="ECO:0000256" key="2">
    <source>
        <dbReference type="ARBA" id="ARBA00022448"/>
    </source>
</evidence>
<evidence type="ECO:0000313" key="7">
    <source>
        <dbReference type="Proteomes" id="UP000217790"/>
    </source>
</evidence>
<proteinExistence type="predicted"/>
<feature type="compositionally biased region" description="Acidic residues" evidence="4">
    <location>
        <begin position="1184"/>
        <end position="1199"/>
    </location>
</feature>
<dbReference type="OrthoDB" id="248320at2759"/>
<feature type="compositionally biased region" description="Pro residues" evidence="4">
    <location>
        <begin position="855"/>
        <end position="869"/>
    </location>
</feature>
<feature type="compositionally biased region" description="Polar residues" evidence="4">
    <location>
        <begin position="762"/>
        <end position="784"/>
    </location>
</feature>
<dbReference type="OMA" id="PIMYAYL"/>
<dbReference type="Pfam" id="PF16755">
    <property type="entry name" value="Beta-prop_NUP159_NUP214"/>
    <property type="match status" value="1"/>
</dbReference>
<feature type="compositionally biased region" description="Pro residues" evidence="4">
    <location>
        <begin position="1447"/>
        <end position="1457"/>
    </location>
</feature>
<dbReference type="Proteomes" id="UP000217790">
    <property type="component" value="Unassembled WGS sequence"/>
</dbReference>
<dbReference type="STRING" id="47427.A0A2H3EZE7"/>
<feature type="compositionally biased region" description="Low complexity" evidence="4">
    <location>
        <begin position="1266"/>
        <end position="1283"/>
    </location>
</feature>
<dbReference type="EMBL" id="KZ293644">
    <property type="protein sequence ID" value="PBL03787.1"/>
    <property type="molecule type" value="Genomic_DNA"/>
</dbReference>
<feature type="compositionally biased region" description="Low complexity" evidence="4">
    <location>
        <begin position="870"/>
        <end position="880"/>
    </location>
</feature>
<feature type="compositionally biased region" description="Low complexity" evidence="4">
    <location>
        <begin position="961"/>
        <end position="974"/>
    </location>
</feature>
<gene>
    <name evidence="6" type="ORF">ARMGADRAFT_1056850</name>
</gene>
<evidence type="ECO:0000259" key="5">
    <source>
        <dbReference type="Pfam" id="PF16755"/>
    </source>
</evidence>
<feature type="compositionally biased region" description="Acidic residues" evidence="4">
    <location>
        <begin position="1145"/>
        <end position="1157"/>
    </location>
</feature>
<feature type="compositionally biased region" description="Low complexity" evidence="4">
    <location>
        <begin position="730"/>
        <end position="746"/>
    </location>
</feature>
<evidence type="ECO:0000256" key="1">
    <source>
        <dbReference type="ARBA" id="ARBA00004123"/>
    </source>
</evidence>
<feature type="compositionally biased region" description="Polar residues" evidence="4">
    <location>
        <begin position="1038"/>
        <end position="1048"/>
    </location>
</feature>
<dbReference type="GO" id="GO:0005634">
    <property type="term" value="C:nucleus"/>
    <property type="evidence" value="ECO:0007669"/>
    <property type="project" value="UniProtKB-SubCell"/>
</dbReference>
<feature type="compositionally biased region" description="Low complexity" evidence="4">
    <location>
        <begin position="1371"/>
        <end position="1396"/>
    </location>
</feature>
<keyword evidence="3" id="KW-0539">Nucleus</keyword>
<protein>
    <recommendedName>
        <fullName evidence="5">Nucleoporin Nup159/Nup146 N-terminal domain-containing protein</fullName>
    </recommendedName>
</protein>
<feature type="region of interest" description="Disordered" evidence="4">
    <location>
        <begin position="1772"/>
        <end position="1866"/>
    </location>
</feature>
<feature type="compositionally biased region" description="Low complexity" evidence="4">
    <location>
        <begin position="932"/>
        <end position="945"/>
    </location>
</feature>
<feature type="compositionally biased region" description="Pro residues" evidence="4">
    <location>
        <begin position="581"/>
        <end position="597"/>
    </location>
</feature>
<feature type="compositionally biased region" description="Pro residues" evidence="4">
    <location>
        <begin position="1414"/>
        <end position="1431"/>
    </location>
</feature>
<dbReference type="SUPFAM" id="SSF117289">
    <property type="entry name" value="Nucleoporin domain"/>
    <property type="match status" value="1"/>
</dbReference>
<feature type="region of interest" description="Disordered" evidence="4">
    <location>
        <begin position="730"/>
        <end position="887"/>
    </location>
</feature>
<dbReference type="Gene3D" id="2.130.10.10">
    <property type="entry name" value="YVTN repeat-like/Quinoprotein amine dehydrogenase"/>
    <property type="match status" value="1"/>
</dbReference>
<feature type="domain" description="Nucleoporin Nup159/Nup146 N-terminal" evidence="5">
    <location>
        <begin position="60"/>
        <end position="386"/>
    </location>
</feature>
<accession>A0A2H3EZE7</accession>
<feature type="compositionally biased region" description="Low complexity" evidence="4">
    <location>
        <begin position="981"/>
        <end position="1000"/>
    </location>
</feature>
<organism evidence="6 7">
    <name type="scientific">Armillaria gallica</name>
    <name type="common">Bulbous honey fungus</name>
    <name type="synonym">Armillaria bulbosa</name>
    <dbReference type="NCBI Taxonomy" id="47427"/>
    <lineage>
        <taxon>Eukaryota</taxon>
        <taxon>Fungi</taxon>
        <taxon>Dikarya</taxon>
        <taxon>Basidiomycota</taxon>
        <taxon>Agaricomycotina</taxon>
        <taxon>Agaricomycetes</taxon>
        <taxon>Agaricomycetidae</taxon>
        <taxon>Agaricales</taxon>
        <taxon>Marasmiineae</taxon>
        <taxon>Physalacriaceae</taxon>
        <taxon>Armillaria</taxon>
    </lineage>
</organism>
<evidence type="ECO:0000256" key="4">
    <source>
        <dbReference type="SAM" id="MobiDB-lite"/>
    </source>
</evidence>
<evidence type="ECO:0000256" key="3">
    <source>
        <dbReference type="ARBA" id="ARBA00023242"/>
    </source>
</evidence>
<sequence length="1866" mass="193169">MDGGNLVPISRPTTVSVKVDPTLKECESDGFGFPNFRLLRKLDRVVLCTESLNVGSPFAYRLFAIANTRGWFVAATNTGLILSPLNELQKALESDDAQPVFTPQKTIALSAQPIILAFACNETRFLVGLAQGEVLLYDVDKLFSPGSDDAPLHALRTSNNPARQIVPNPSSDPALADYIAIVRFDGNVEVVNMQFQSQGGWTAREHDALPVAASWSPKGKQLAIGLRLGDILTYTLNEKATPQKHIPPTVQKSTLVSLDWLSGGFTFRTSYAPSNPEADVSTQHAVHLDTRQGTVTTTDLTHPFRLSDRLNQVAHVVVLFKWDDENANAESTKGLLVVGDMSSTDFEIFGHNSDTWYCYYQENPLSIPLNKEQEDTVLLSLAVDLVNGTGNPIMYAYLNDGTIQGWYMEHSKPYAGMVTGTATIPQSSSQLVSVSPQQSSAFGTQTQQSAFGQSSFGQASSSPSSAFGQASSTFAQPSTTSSAFGQSSFGQSSAFGSSSAFGGTSNSAFGQASSPGFGASSSGGFGSGTGFGSLTTTAVNPSSQEISMADDAPSFGGLSLGSSDDSKPQSTPGGGMFGSPVPLPLPPDHPVNNPSPQPSTSSDSSGSTIRPATGFGAFGGGTFGENSPFAKASSVPSTSAFVTALGSKPAEPPKSAFGQTSFAKPAGSDAPKSAFGQPAFGQPAFGQPAFGQPAFGQSGFQRPVAPAVSAAPIKSSGGFGAFASAPSAFGVVSGTPTTSTSSTKTAGGFGGFASGGPSAFGNTSSLRSTATEPPKNVSDTTGAPKTSAFGGGGSSVGTTGPSVVDSSSNAPSSPSPFGTPSKPSPFGGSPFASGSSPFGPQRAGISPETKSPAPIASPPNSPPSAPSSPSPFASASQPAPTTGAFANMKSSAFQPAAGFGAFGASSPDTSSPFFKAAANQAPSVSAFSNLQTTPTKPPTASSTPSFGSPSALGAQKSAFAPLPGTSSPTFGSPSALGAKQSAFPPLSSSPSISPTPVKPSIGGFGAYTKSASPFGKISAPQSSFSDMLKGKDPESVESVKTSPSPSTQVKEEASSPRPSTPIPAPSPSTAESETKKESEVPGMPTPAASAPTTPPSNIDNTLKDKGKGPTQETIQVESTSASSETKELSKDASLSSVTSSYVDVSQEETVGDGDVSDDAFRDGAEDDDDDSGSFLSESISSTAGEDDEDYEPSDSEAEEERSPTPSQVPLPPSRSQSSTPQPESGAPPPVASLSTEPILLPIKEESTTPPDSPEKQPSTAPPPTPAASLGLRRPNNRPVRSSPLANAVLGGDEEQEEEGRKEIPIAIVPKPRPASPKAPFGTLPLKPSVEETATPSKDMRPKTPPLLSTIGGVSGGLFGNKPAAPIPKPSPLASTPASPSPFVSAFAPPSGAMAKPSMPPPPLPGGSIFGKLPVPGPASTPPATPFTPPPATMFAKPLAQPARPAQPATPTPPPKPVQPAQSFQEGMQQECALLSMTMGKELEHLQQLAKKASQESEVLNRKTGGSRLKADLGIPARWYPADALKFRETLLGYGDDLELLKESRDEAKKVLKELGSGVVKANTRKEEIERFNRAKEDDNFAKMLRGRTLGPEHLETRARLRGELMRRKTEVSKLEDVLKEYKKKVSSMKSYKSVFRAPSLDTVNRTYRNIDIAIRQERDAIDHLGQRLSRIDLNAPRSLASKRDPRLPEPPSRPRAVLPHAAVTTAAALNAERSAQKLKRALLGLRNEPLLNQPKPNAPTPPVAFLSASQASGSTKEGVVFNTPIKIEGPLFGKSGGADDSSFGTGFEFPDDDDSFHLSTPVPTGRRGAGGGKKHGGGFFKKSPSAAVTPPKAPSFDWGPLPAFDYGKPGNSGSPLVMGISGGPRK</sequence>
<feature type="region of interest" description="Disordered" evidence="4">
    <location>
        <begin position="1675"/>
        <end position="1695"/>
    </location>
</feature>
<dbReference type="InterPro" id="IPR015943">
    <property type="entry name" value="WD40/YVTN_repeat-like_dom_sf"/>
</dbReference>